<evidence type="ECO:0000313" key="3">
    <source>
        <dbReference type="Proteomes" id="UP001576774"/>
    </source>
</evidence>
<evidence type="ECO:0000313" key="2">
    <source>
        <dbReference type="EMBL" id="MFB2878757.1"/>
    </source>
</evidence>
<dbReference type="RefSeq" id="WP_413271819.1">
    <property type="nucleotide sequence ID" value="NZ_JBHFNQ010000137.1"/>
</dbReference>
<keyword evidence="3" id="KW-1185">Reference proteome</keyword>
<dbReference type="Proteomes" id="UP001576774">
    <property type="component" value="Unassembled WGS sequence"/>
</dbReference>
<name>A0ABV4X8K2_9CYAN</name>
<proteinExistence type="predicted"/>
<keyword evidence="1" id="KW-0175">Coiled coil</keyword>
<gene>
    <name evidence="2" type="ORF">ACE1CC_18050</name>
</gene>
<dbReference type="EMBL" id="JBHFNQ010000137">
    <property type="protein sequence ID" value="MFB2878757.1"/>
    <property type="molecule type" value="Genomic_DNA"/>
</dbReference>
<feature type="coiled-coil region" evidence="1">
    <location>
        <begin position="61"/>
        <end position="88"/>
    </location>
</feature>
<protein>
    <submittedName>
        <fullName evidence="2">Uncharacterized protein</fullName>
    </submittedName>
</protein>
<accession>A0ABV4X8K2</accession>
<comment type="caution">
    <text evidence="2">The sequence shown here is derived from an EMBL/GenBank/DDBJ whole genome shotgun (WGS) entry which is preliminary data.</text>
</comment>
<sequence length="184" mass="21207">MGWGVVFAGSIWQPVLGSALAGLMSSLENDLLGNPYEKKIYDLHMEVIERKKKLSSKDFENLNLKQKINRLQKSNDELLKKIKSQNLMRSVYITNSNVWKQIPIYPEKFGVIRLERVNHSTRFEYQDYEQFIDIFLPDPEGKGLLHGGIPIPVINPMIASSNLRKPMLYSYSADKLTNPKDCIY</sequence>
<organism evidence="2 3">
    <name type="scientific">Floridaenema aerugineum BLCC-F46</name>
    <dbReference type="NCBI Taxonomy" id="3153654"/>
    <lineage>
        <taxon>Bacteria</taxon>
        <taxon>Bacillati</taxon>
        <taxon>Cyanobacteriota</taxon>
        <taxon>Cyanophyceae</taxon>
        <taxon>Oscillatoriophycideae</taxon>
        <taxon>Aerosakkonematales</taxon>
        <taxon>Aerosakkonemataceae</taxon>
        <taxon>Floridanema</taxon>
        <taxon>Floridanema aerugineum</taxon>
    </lineage>
</organism>
<evidence type="ECO:0000256" key="1">
    <source>
        <dbReference type="SAM" id="Coils"/>
    </source>
</evidence>
<reference evidence="2 3" key="1">
    <citation type="submission" date="2024-09" db="EMBL/GenBank/DDBJ databases">
        <title>Floridaenema gen nov. (Aerosakkonemataceae, Aerosakkonematales ord. nov., Cyanobacteria) from benthic tropical and subtropical fresh waters, with the description of four new species.</title>
        <authorList>
            <person name="Moretto J.A."/>
            <person name="Berthold D.E."/>
            <person name="Lefler F.W."/>
            <person name="Huang I.-S."/>
            <person name="Laughinghouse H. IV."/>
        </authorList>
    </citation>
    <scope>NUCLEOTIDE SEQUENCE [LARGE SCALE GENOMIC DNA]</scope>
    <source>
        <strain evidence="2 3">BLCC-F46</strain>
    </source>
</reference>